<protein>
    <submittedName>
        <fullName evidence="2">Uncharacterized protein</fullName>
    </submittedName>
</protein>
<dbReference type="AlphaFoldDB" id="A0A4V3UMI0"/>
<reference evidence="2 3" key="1">
    <citation type="submission" date="2019-03" db="EMBL/GenBank/DDBJ databases">
        <title>The genome sequence of a newly discovered highly antifungal drug resistant Aspergillus species, Aspergillus tanneri NIH 1004.</title>
        <authorList>
            <person name="Mounaud S."/>
            <person name="Singh I."/>
            <person name="Joardar V."/>
            <person name="Pakala S."/>
            <person name="Pakala S."/>
            <person name="Venepally P."/>
            <person name="Hoover J."/>
            <person name="Nierman W."/>
            <person name="Chung J."/>
            <person name="Losada L."/>
        </authorList>
    </citation>
    <scope>NUCLEOTIDE SEQUENCE [LARGE SCALE GENOMIC DNA]</scope>
    <source>
        <strain evidence="2 3">NIH1004</strain>
    </source>
</reference>
<organism evidence="2 3">
    <name type="scientific">Aspergillus tanneri</name>
    <dbReference type="NCBI Taxonomy" id="1220188"/>
    <lineage>
        <taxon>Eukaryota</taxon>
        <taxon>Fungi</taxon>
        <taxon>Dikarya</taxon>
        <taxon>Ascomycota</taxon>
        <taxon>Pezizomycotina</taxon>
        <taxon>Eurotiomycetes</taxon>
        <taxon>Eurotiomycetidae</taxon>
        <taxon>Eurotiales</taxon>
        <taxon>Aspergillaceae</taxon>
        <taxon>Aspergillus</taxon>
        <taxon>Aspergillus subgen. Circumdati</taxon>
    </lineage>
</organism>
<dbReference type="EMBL" id="SOSA01001226">
    <property type="protein sequence ID" value="THC87414.1"/>
    <property type="molecule type" value="Genomic_DNA"/>
</dbReference>
<keyword evidence="3" id="KW-1185">Reference proteome</keyword>
<proteinExistence type="predicted"/>
<comment type="caution">
    <text evidence="2">The sequence shown here is derived from an EMBL/GenBank/DDBJ whole genome shotgun (WGS) entry which is preliminary data.</text>
</comment>
<evidence type="ECO:0000313" key="3">
    <source>
        <dbReference type="Proteomes" id="UP000308092"/>
    </source>
</evidence>
<gene>
    <name evidence="2" type="ORF">EYZ11_013141</name>
</gene>
<feature type="compositionally biased region" description="Basic and acidic residues" evidence="1">
    <location>
        <begin position="39"/>
        <end position="54"/>
    </location>
</feature>
<feature type="region of interest" description="Disordered" evidence="1">
    <location>
        <begin position="22"/>
        <end position="54"/>
    </location>
</feature>
<evidence type="ECO:0000256" key="1">
    <source>
        <dbReference type="SAM" id="MobiDB-lite"/>
    </source>
</evidence>
<dbReference type="VEuPathDB" id="FungiDB:EYZ11_013141"/>
<name>A0A4V3UMI0_9EURO</name>
<sequence>MQRIQLSCKNFNNPEVTGGVNPHPDYGYFHAPTPGPPHTCDHRGQQEYRAPTDM</sequence>
<evidence type="ECO:0000313" key="2">
    <source>
        <dbReference type="EMBL" id="THC87414.1"/>
    </source>
</evidence>
<accession>A0A4V3UMI0</accession>
<dbReference type="Proteomes" id="UP000308092">
    <property type="component" value="Unassembled WGS sequence"/>
</dbReference>